<evidence type="ECO:0000313" key="2">
    <source>
        <dbReference type="EMBL" id="KXB80648.1"/>
    </source>
</evidence>
<dbReference type="EMBL" id="LSDN01000014">
    <property type="protein sequence ID" value="KXB80648.1"/>
    <property type="molecule type" value="Genomic_DNA"/>
</dbReference>
<dbReference type="SUPFAM" id="SSF53167">
    <property type="entry name" value="Purine and uridine phosphorylases"/>
    <property type="match status" value="1"/>
</dbReference>
<name>A0AB34WYX7_9ACTO</name>
<accession>A0AB34WYX7</accession>
<dbReference type="AlphaFoldDB" id="A0AB34WYX7"/>
<protein>
    <submittedName>
        <fullName evidence="2">MTA/SAH nucleosidase</fullName>
    </submittedName>
</protein>
<dbReference type="Proteomes" id="UP000070572">
    <property type="component" value="Unassembled WGS sequence"/>
</dbReference>
<dbReference type="Gene3D" id="3.40.50.1580">
    <property type="entry name" value="Nucleoside phosphorylase domain"/>
    <property type="match status" value="1"/>
</dbReference>
<dbReference type="InterPro" id="IPR000845">
    <property type="entry name" value="Nucleoside_phosphorylase_d"/>
</dbReference>
<dbReference type="PANTHER" id="PTHR46832">
    <property type="entry name" value="5'-METHYLTHIOADENOSINE/S-ADENOSYLHOMOCYSTEINE NUCLEOSIDASE"/>
    <property type="match status" value="1"/>
</dbReference>
<feature type="domain" description="Nucleoside phosphorylase" evidence="1">
    <location>
        <begin position="69"/>
        <end position="258"/>
    </location>
</feature>
<dbReference type="GO" id="GO:0019284">
    <property type="term" value="P:L-methionine salvage from S-adenosylmethionine"/>
    <property type="evidence" value="ECO:0007669"/>
    <property type="project" value="TreeGrafter"/>
</dbReference>
<dbReference type="PANTHER" id="PTHR46832:SF1">
    <property type="entry name" value="5'-METHYLTHIOADENOSINE_S-ADENOSYLHOMOCYSTEINE NUCLEOSIDASE"/>
    <property type="match status" value="1"/>
</dbReference>
<evidence type="ECO:0000259" key="1">
    <source>
        <dbReference type="Pfam" id="PF01048"/>
    </source>
</evidence>
<comment type="caution">
    <text evidence="2">The sequence shown here is derived from an EMBL/GenBank/DDBJ whole genome shotgun (WGS) entry which is preliminary data.</text>
</comment>
<evidence type="ECO:0000313" key="3">
    <source>
        <dbReference type="Proteomes" id="UP000070572"/>
    </source>
</evidence>
<dbReference type="InterPro" id="IPR035994">
    <property type="entry name" value="Nucleoside_phosphorylase_sf"/>
</dbReference>
<sequence length="285" mass="29976">MSSYETVIICAELTELAPLVNRSWLQECLSHRFSDSYQPSNPKKVLPTPVREVSGLCFYPLDLPEIPGEVLGVQSGVGMVNAARTTAIAIEVLGAHQVLYSGTAGGLAKDSQVGEIIFGDNYVFHSADATAFGYQRGQLPGMPAHYAGNERLLSSARSLLTDPGEDPSPRETAASRFKNPVFAAETELADALEEIPVRCGTIATGDSFITEANVSAVRSAFPTALAAEMESAAAAQVAFLSQVPFLAVRCVSDLCSPEGQDVYHGNAAVCGALSAAATICLLESC</sequence>
<organism evidence="2 3">
    <name type="scientific">Varibaculum cambriense</name>
    <dbReference type="NCBI Taxonomy" id="184870"/>
    <lineage>
        <taxon>Bacteria</taxon>
        <taxon>Bacillati</taxon>
        <taxon>Actinomycetota</taxon>
        <taxon>Actinomycetes</taxon>
        <taxon>Actinomycetales</taxon>
        <taxon>Actinomycetaceae</taxon>
        <taxon>Varibaculum</taxon>
    </lineage>
</organism>
<dbReference type="GO" id="GO:0008782">
    <property type="term" value="F:adenosylhomocysteine nucleosidase activity"/>
    <property type="evidence" value="ECO:0007669"/>
    <property type="project" value="TreeGrafter"/>
</dbReference>
<dbReference type="RefSeq" id="WP_022864258.1">
    <property type="nucleotide sequence ID" value="NZ_KQ960683.1"/>
</dbReference>
<reference evidence="2 3" key="1">
    <citation type="submission" date="2016-01" db="EMBL/GenBank/DDBJ databases">
        <authorList>
            <person name="Mitreva M."/>
            <person name="Pepin K.H."/>
            <person name="Mihindukulasuriya K.A."/>
            <person name="Fulton R."/>
            <person name="Fronick C."/>
            <person name="O'Laughlin M."/>
            <person name="Miner T."/>
            <person name="Herter B."/>
            <person name="Rosa B.A."/>
            <person name="Cordes M."/>
            <person name="Tomlinson C."/>
            <person name="Wollam A."/>
            <person name="Palsikar V.B."/>
            <person name="Mardis E.R."/>
            <person name="Wilson R.K."/>
        </authorList>
    </citation>
    <scope>NUCLEOTIDE SEQUENCE [LARGE SCALE GENOMIC DNA]</scope>
    <source>
        <strain evidence="2 3">DNF00696</strain>
    </source>
</reference>
<dbReference type="Pfam" id="PF01048">
    <property type="entry name" value="PNP_UDP_1"/>
    <property type="match status" value="1"/>
</dbReference>
<dbReference type="GO" id="GO:0005829">
    <property type="term" value="C:cytosol"/>
    <property type="evidence" value="ECO:0007669"/>
    <property type="project" value="TreeGrafter"/>
</dbReference>
<proteinExistence type="predicted"/>
<dbReference type="CDD" id="cd09008">
    <property type="entry name" value="MTAN"/>
    <property type="match status" value="1"/>
</dbReference>
<dbReference type="GO" id="GO:0008930">
    <property type="term" value="F:methylthioadenosine nucleosidase activity"/>
    <property type="evidence" value="ECO:0007669"/>
    <property type="project" value="TreeGrafter"/>
</dbReference>
<dbReference type="GO" id="GO:0009116">
    <property type="term" value="P:nucleoside metabolic process"/>
    <property type="evidence" value="ECO:0007669"/>
    <property type="project" value="InterPro"/>
</dbReference>
<gene>
    <name evidence="2" type="ORF">HMPREF1862_00955</name>
</gene>
<dbReference type="GeneID" id="78353217"/>